<feature type="region of interest" description="Disordered" evidence="10">
    <location>
        <begin position="92"/>
        <end position="122"/>
    </location>
</feature>
<dbReference type="GO" id="GO:0045786">
    <property type="term" value="P:negative regulation of cell cycle"/>
    <property type="evidence" value="ECO:0007669"/>
    <property type="project" value="TreeGrafter"/>
</dbReference>
<evidence type="ECO:0000256" key="3">
    <source>
        <dbReference type="ARBA" id="ARBA00022491"/>
    </source>
</evidence>
<dbReference type="OrthoDB" id="5962932at2759"/>
<evidence type="ECO:0000256" key="10">
    <source>
        <dbReference type="SAM" id="MobiDB-lite"/>
    </source>
</evidence>
<sequence length="226" mass="24061">MICSVCEVLWSRMTVNKSRERLAHSQSIHSLLSAGILDSFGLAYTTVAACRLLGYLDVDLALSEDHGWVEFGPPDARQTADVASWVPGAHLLPARDTDAPDRTVESKADSEKLDDTNNPPPIRVPPLVQSWLYVNGHPVICRPSMRAVAAAVAALQPGSSLPAGLQAPFSAPPDGSFASSPSTPYLHGSNDLISPNGLARHLSTSSAMSMQVSVIPLYPLTDCGMY</sequence>
<keyword evidence="5" id="KW-0156">Chromatin regulator</keyword>
<feature type="compositionally biased region" description="Basic and acidic residues" evidence="10">
    <location>
        <begin position="93"/>
        <end position="115"/>
    </location>
</feature>
<dbReference type="GO" id="GO:0008285">
    <property type="term" value="P:negative regulation of cell population proliferation"/>
    <property type="evidence" value="ECO:0007669"/>
    <property type="project" value="TreeGrafter"/>
</dbReference>
<evidence type="ECO:0000256" key="1">
    <source>
        <dbReference type="ARBA" id="ARBA00004123"/>
    </source>
</evidence>
<dbReference type="GO" id="GO:0006357">
    <property type="term" value="P:regulation of transcription by RNA polymerase II"/>
    <property type="evidence" value="ECO:0007669"/>
    <property type="project" value="TreeGrafter"/>
</dbReference>
<dbReference type="PANTHER" id="PTHR12693:SF3">
    <property type="entry name" value="MENIN"/>
    <property type="match status" value="1"/>
</dbReference>
<evidence type="ECO:0000256" key="9">
    <source>
        <dbReference type="ARBA" id="ARBA00023242"/>
    </source>
</evidence>
<evidence type="ECO:0000256" key="4">
    <source>
        <dbReference type="ARBA" id="ARBA00022553"/>
    </source>
</evidence>
<keyword evidence="8" id="KW-0804">Transcription</keyword>
<evidence type="ECO:0000313" key="12">
    <source>
        <dbReference type="Proteomes" id="UP000272942"/>
    </source>
</evidence>
<evidence type="ECO:0000256" key="6">
    <source>
        <dbReference type="ARBA" id="ARBA00023015"/>
    </source>
</evidence>
<gene>
    <name evidence="11" type="ORF">ECPE_LOCUS18307</name>
</gene>
<name>A0A3P8LFZ3_9TREM</name>
<dbReference type="Pfam" id="PF05053">
    <property type="entry name" value="Menin"/>
    <property type="match status" value="1"/>
</dbReference>
<dbReference type="InterPro" id="IPR007747">
    <property type="entry name" value="Menin"/>
</dbReference>
<keyword evidence="7" id="KW-0238">DNA-binding</keyword>
<accession>A0A3P8LFZ3</accession>
<dbReference type="AlphaFoldDB" id="A0A3P8LFZ3"/>
<evidence type="ECO:0000256" key="2">
    <source>
        <dbReference type="ARBA" id="ARBA00021162"/>
    </source>
</evidence>
<evidence type="ECO:0000313" key="11">
    <source>
        <dbReference type="EMBL" id="VDP96066.1"/>
    </source>
</evidence>
<dbReference type="GO" id="GO:0000403">
    <property type="term" value="F:Y-form DNA binding"/>
    <property type="evidence" value="ECO:0007669"/>
    <property type="project" value="TreeGrafter"/>
</dbReference>
<dbReference type="Proteomes" id="UP000272942">
    <property type="component" value="Unassembled WGS sequence"/>
</dbReference>
<dbReference type="GO" id="GO:0006325">
    <property type="term" value="P:chromatin organization"/>
    <property type="evidence" value="ECO:0007669"/>
    <property type="project" value="UniProtKB-KW"/>
</dbReference>
<reference evidence="11 12" key="1">
    <citation type="submission" date="2018-11" db="EMBL/GenBank/DDBJ databases">
        <authorList>
            <consortium name="Pathogen Informatics"/>
        </authorList>
    </citation>
    <scope>NUCLEOTIDE SEQUENCE [LARGE SCALE GENOMIC DNA]</scope>
    <source>
        <strain evidence="11 12">Egypt</strain>
    </source>
</reference>
<keyword evidence="6" id="KW-0805">Transcription regulation</keyword>
<keyword evidence="4" id="KW-0597">Phosphoprotein</keyword>
<evidence type="ECO:0000256" key="8">
    <source>
        <dbReference type="ARBA" id="ARBA00023163"/>
    </source>
</evidence>
<keyword evidence="12" id="KW-1185">Reference proteome</keyword>
<keyword evidence="3" id="KW-0678">Repressor</keyword>
<dbReference type="GO" id="GO:0003682">
    <property type="term" value="F:chromatin binding"/>
    <property type="evidence" value="ECO:0007669"/>
    <property type="project" value="TreeGrafter"/>
</dbReference>
<evidence type="ECO:0000256" key="7">
    <source>
        <dbReference type="ARBA" id="ARBA00023125"/>
    </source>
</evidence>
<protein>
    <recommendedName>
        <fullName evidence="2">Menin</fullName>
    </recommendedName>
</protein>
<comment type="subcellular location">
    <subcellularLocation>
        <location evidence="1">Nucleus</location>
    </subcellularLocation>
</comment>
<organism evidence="11 12">
    <name type="scientific">Echinostoma caproni</name>
    <dbReference type="NCBI Taxonomy" id="27848"/>
    <lineage>
        <taxon>Eukaryota</taxon>
        <taxon>Metazoa</taxon>
        <taxon>Spiralia</taxon>
        <taxon>Lophotrochozoa</taxon>
        <taxon>Platyhelminthes</taxon>
        <taxon>Trematoda</taxon>
        <taxon>Digenea</taxon>
        <taxon>Plagiorchiida</taxon>
        <taxon>Echinostomata</taxon>
        <taxon>Echinostomatoidea</taxon>
        <taxon>Echinostomatidae</taxon>
        <taxon>Echinostoma</taxon>
    </lineage>
</organism>
<evidence type="ECO:0000256" key="5">
    <source>
        <dbReference type="ARBA" id="ARBA00022853"/>
    </source>
</evidence>
<keyword evidence="9" id="KW-0539">Nucleus</keyword>
<proteinExistence type="predicted"/>
<dbReference type="PANTHER" id="PTHR12693">
    <property type="entry name" value="MENIN"/>
    <property type="match status" value="1"/>
</dbReference>
<dbReference type="GO" id="GO:0000785">
    <property type="term" value="C:chromatin"/>
    <property type="evidence" value="ECO:0007669"/>
    <property type="project" value="TreeGrafter"/>
</dbReference>
<dbReference type="GO" id="GO:0000976">
    <property type="term" value="F:transcription cis-regulatory region binding"/>
    <property type="evidence" value="ECO:0007669"/>
    <property type="project" value="TreeGrafter"/>
</dbReference>
<dbReference type="GO" id="GO:0035097">
    <property type="term" value="C:histone methyltransferase complex"/>
    <property type="evidence" value="ECO:0007669"/>
    <property type="project" value="TreeGrafter"/>
</dbReference>
<dbReference type="EMBL" id="UZAN01076955">
    <property type="protein sequence ID" value="VDP96066.1"/>
    <property type="molecule type" value="Genomic_DNA"/>
</dbReference>